<evidence type="ECO:0000256" key="1">
    <source>
        <dbReference type="SAM" id="MobiDB-lite"/>
    </source>
</evidence>
<feature type="compositionally biased region" description="Basic and acidic residues" evidence="1">
    <location>
        <begin position="259"/>
        <end position="273"/>
    </location>
</feature>
<organism evidence="5">
    <name type="scientific">Gongylonema pulchrum</name>
    <dbReference type="NCBI Taxonomy" id="637853"/>
    <lineage>
        <taxon>Eukaryota</taxon>
        <taxon>Metazoa</taxon>
        <taxon>Ecdysozoa</taxon>
        <taxon>Nematoda</taxon>
        <taxon>Chromadorea</taxon>
        <taxon>Rhabditida</taxon>
        <taxon>Spirurina</taxon>
        <taxon>Spiruromorpha</taxon>
        <taxon>Spiruroidea</taxon>
        <taxon>Gongylonematidae</taxon>
        <taxon>Gongylonema</taxon>
    </lineage>
</organism>
<dbReference type="EMBL" id="UYRT01097112">
    <property type="protein sequence ID" value="VDN41138.1"/>
    <property type="molecule type" value="Genomic_DNA"/>
</dbReference>
<name>A0A183EQF9_9BILA</name>
<protein>
    <submittedName>
        <fullName evidence="5">AARP2CN domain-containing protein</fullName>
    </submittedName>
</protein>
<sequence length="352" mass="40254">METFEFLNICQVHGMPRILGVLSHLDVIKNKAKVKHTKKLLKHRFWTEVYQGAKLFYLSGLINEQYLRNEIRNLARFISVTKFRPLIWRITHPYVYCDRLEDLTDPEVRLIVNKKSFPVCMLFVKIRDTWEIITAIPDPCPLPSNEKAKRSLNERERVIYAPFSGLGGIVYDKDAIYIETGGSHSYKRARRHELVEALETVKEGIDEKMHKRAMRMVASSKVSIVDNGESTSEYGSSTDESGEDEGNSSEEEAELGTLEQKEITSMHEEKQRPANDWSELCARVGSLYNDSSSSEKSRLNWAKLVYSSSATLNGKAEEPQEKDEMLGGLFKVAARNRKTVDCMVSLIKYGLF</sequence>
<dbReference type="AlphaFoldDB" id="A0A183EQF9"/>
<dbReference type="GO" id="GO:0005525">
    <property type="term" value="F:GTP binding"/>
    <property type="evidence" value="ECO:0007669"/>
    <property type="project" value="TreeGrafter"/>
</dbReference>
<dbReference type="PANTHER" id="PTHR12858">
    <property type="entry name" value="RIBOSOME BIOGENESIS PROTEIN"/>
    <property type="match status" value="1"/>
</dbReference>
<dbReference type="GO" id="GO:0005634">
    <property type="term" value="C:nucleus"/>
    <property type="evidence" value="ECO:0007669"/>
    <property type="project" value="InterPro"/>
</dbReference>
<dbReference type="PANTHER" id="PTHR12858:SF2">
    <property type="entry name" value="RIBOSOME BIOGENESIS PROTEIN BMS1 HOMOLOG"/>
    <property type="match status" value="1"/>
</dbReference>
<dbReference type="GO" id="GO:0000479">
    <property type="term" value="P:endonucleolytic cleavage of tricistronic rRNA transcript (SSU-rRNA, 5.8S rRNA, LSU-rRNA)"/>
    <property type="evidence" value="ECO:0007669"/>
    <property type="project" value="TreeGrafter"/>
</dbReference>
<evidence type="ECO:0000313" key="3">
    <source>
        <dbReference type="EMBL" id="VDN41138.1"/>
    </source>
</evidence>
<dbReference type="GO" id="GO:0000462">
    <property type="term" value="P:maturation of SSU-rRNA from tricistronic rRNA transcript (SSU-rRNA, 5.8S rRNA, LSU-rRNA)"/>
    <property type="evidence" value="ECO:0007669"/>
    <property type="project" value="TreeGrafter"/>
</dbReference>
<evidence type="ECO:0000313" key="4">
    <source>
        <dbReference type="Proteomes" id="UP000271098"/>
    </source>
</evidence>
<dbReference type="InterPro" id="IPR012948">
    <property type="entry name" value="AARP2CN"/>
</dbReference>
<keyword evidence="4" id="KW-1185">Reference proteome</keyword>
<accession>A0A183EQF9</accession>
<dbReference type="SMART" id="SM00785">
    <property type="entry name" value="AARP2CN"/>
    <property type="match status" value="1"/>
</dbReference>
<dbReference type="Proteomes" id="UP000271098">
    <property type="component" value="Unassembled WGS sequence"/>
</dbReference>
<dbReference type="GO" id="GO:0003924">
    <property type="term" value="F:GTPase activity"/>
    <property type="evidence" value="ECO:0007669"/>
    <property type="project" value="TreeGrafter"/>
</dbReference>
<reference evidence="5" key="1">
    <citation type="submission" date="2016-06" db="UniProtKB">
        <authorList>
            <consortium name="WormBaseParasite"/>
        </authorList>
    </citation>
    <scope>IDENTIFICATION</scope>
</reference>
<proteinExistence type="predicted"/>
<feature type="domain" description="AARP2CN" evidence="2">
    <location>
        <begin position="70"/>
        <end position="140"/>
    </location>
</feature>
<reference evidence="3 4" key="2">
    <citation type="submission" date="2018-11" db="EMBL/GenBank/DDBJ databases">
        <authorList>
            <consortium name="Pathogen Informatics"/>
        </authorList>
    </citation>
    <scope>NUCLEOTIDE SEQUENCE [LARGE SCALE GENOMIC DNA]</scope>
</reference>
<evidence type="ECO:0000313" key="5">
    <source>
        <dbReference type="WBParaSite" id="GPUH_0002322901-mRNA-1"/>
    </source>
</evidence>
<gene>
    <name evidence="3" type="ORF">GPUH_LOCUS23200</name>
</gene>
<dbReference type="OrthoDB" id="10260897at2759"/>
<feature type="region of interest" description="Disordered" evidence="1">
    <location>
        <begin position="220"/>
        <end position="274"/>
    </location>
</feature>
<dbReference type="WBParaSite" id="GPUH_0002322901-mRNA-1">
    <property type="protein sequence ID" value="GPUH_0002322901-mRNA-1"/>
    <property type="gene ID" value="GPUH_0002322901"/>
</dbReference>
<dbReference type="Gene3D" id="3.40.50.300">
    <property type="entry name" value="P-loop containing nucleotide triphosphate hydrolases"/>
    <property type="match status" value="1"/>
</dbReference>
<dbReference type="InterPro" id="IPR039761">
    <property type="entry name" value="Bms1/Tsr1"/>
</dbReference>
<dbReference type="GO" id="GO:0030686">
    <property type="term" value="C:90S preribosome"/>
    <property type="evidence" value="ECO:0007669"/>
    <property type="project" value="TreeGrafter"/>
</dbReference>
<feature type="compositionally biased region" description="Acidic residues" evidence="1">
    <location>
        <begin position="240"/>
        <end position="254"/>
    </location>
</feature>
<feature type="compositionally biased region" description="Low complexity" evidence="1">
    <location>
        <begin position="227"/>
        <end position="239"/>
    </location>
</feature>
<dbReference type="GO" id="GO:0034511">
    <property type="term" value="F:U3 snoRNA binding"/>
    <property type="evidence" value="ECO:0007669"/>
    <property type="project" value="TreeGrafter"/>
</dbReference>
<dbReference type="InterPro" id="IPR027417">
    <property type="entry name" value="P-loop_NTPase"/>
</dbReference>
<dbReference type="Pfam" id="PF08142">
    <property type="entry name" value="AARP2CN"/>
    <property type="match status" value="1"/>
</dbReference>
<evidence type="ECO:0000259" key="2">
    <source>
        <dbReference type="SMART" id="SM00785"/>
    </source>
</evidence>